<evidence type="ECO:0000256" key="3">
    <source>
        <dbReference type="ARBA" id="ARBA00013085"/>
    </source>
</evidence>
<comment type="caution">
    <text evidence="10">The sequence shown here is derived from an EMBL/GenBank/DDBJ whole genome shotgun (WGS) entry which is preliminary data.</text>
</comment>
<dbReference type="EC" id="3.1.3.15" evidence="3 8"/>
<dbReference type="EMBL" id="JALBUR010000041">
    <property type="protein sequence ID" value="MDX8420489.1"/>
    <property type="molecule type" value="Genomic_DNA"/>
</dbReference>
<dbReference type="PANTHER" id="PTHR21039">
    <property type="entry name" value="HISTIDINOL PHOSPHATASE-RELATED"/>
    <property type="match status" value="1"/>
</dbReference>
<dbReference type="InterPro" id="IPR004013">
    <property type="entry name" value="PHP_dom"/>
</dbReference>
<evidence type="ECO:0000256" key="6">
    <source>
        <dbReference type="ARBA" id="ARBA00023102"/>
    </source>
</evidence>
<dbReference type="PANTHER" id="PTHR21039:SF0">
    <property type="entry name" value="HISTIDINOL-PHOSPHATASE"/>
    <property type="match status" value="1"/>
</dbReference>
<dbReference type="GO" id="GO:0004401">
    <property type="term" value="F:histidinol-phosphatase activity"/>
    <property type="evidence" value="ECO:0007669"/>
    <property type="project" value="UniProtKB-UniRule"/>
</dbReference>
<evidence type="ECO:0000313" key="10">
    <source>
        <dbReference type="EMBL" id="MDX8420489.1"/>
    </source>
</evidence>
<sequence length="269" mass="31349">MIERNFHTHTSRCGHAVGTDEEYVQAAIQAGVSVLGFSDHAPYKDPEPTERMNIEQVDDYFSCIEALKKKYQDQIEIHVGMEVECYQSEWETLTQWRQRSEYCLLGQHNLSYGGKSSYDLTTKKELDMYTDQLEYACAHNLCDYIAHPDVCMWSYPVIDESVRQIAQRIADIANTYHIPLELNCGSGVRQGMIKYQDGYRYAYPVRIFFEEFAKKNCDIIIGMDIHDPKLFLTDEYLRRALSVIEGLNCHILDKYDLISEASRRKKLFF</sequence>
<comment type="similarity">
    <text evidence="2 8">Belongs to the PHP hydrolase family. HisK subfamily.</text>
</comment>
<evidence type="ECO:0000256" key="5">
    <source>
        <dbReference type="ARBA" id="ARBA00022801"/>
    </source>
</evidence>
<dbReference type="SUPFAM" id="SSF89550">
    <property type="entry name" value="PHP domain-like"/>
    <property type="match status" value="1"/>
</dbReference>
<evidence type="ECO:0000256" key="4">
    <source>
        <dbReference type="ARBA" id="ARBA00022605"/>
    </source>
</evidence>
<feature type="domain" description="PHP" evidence="9">
    <location>
        <begin position="6"/>
        <end position="183"/>
    </location>
</feature>
<gene>
    <name evidence="10" type="ORF">MOZ60_10370</name>
</gene>
<evidence type="ECO:0000256" key="7">
    <source>
        <dbReference type="ARBA" id="ARBA00049158"/>
    </source>
</evidence>
<dbReference type="Pfam" id="PF02811">
    <property type="entry name" value="PHP"/>
    <property type="match status" value="1"/>
</dbReference>
<dbReference type="Proteomes" id="UP001286174">
    <property type="component" value="Unassembled WGS sequence"/>
</dbReference>
<dbReference type="InterPro" id="IPR016195">
    <property type="entry name" value="Pol/histidinol_Pase-like"/>
</dbReference>
<dbReference type="Gene3D" id="3.20.20.140">
    <property type="entry name" value="Metal-dependent hydrolases"/>
    <property type="match status" value="1"/>
</dbReference>
<dbReference type="RefSeq" id="WP_370596618.1">
    <property type="nucleotide sequence ID" value="NZ_JALBUR010000041.1"/>
</dbReference>
<evidence type="ECO:0000256" key="2">
    <source>
        <dbReference type="ARBA" id="ARBA00009152"/>
    </source>
</evidence>
<evidence type="ECO:0000259" key="9">
    <source>
        <dbReference type="Pfam" id="PF02811"/>
    </source>
</evidence>
<organism evidence="10 11">
    <name type="scientific">Grylomicrobium aquisgranensis</name>
    <dbReference type="NCBI Taxonomy" id="2926318"/>
    <lineage>
        <taxon>Bacteria</taxon>
        <taxon>Bacillati</taxon>
        <taxon>Bacillota</taxon>
        <taxon>Erysipelotrichia</taxon>
        <taxon>Erysipelotrichales</taxon>
        <taxon>Erysipelotrichaceae</taxon>
        <taxon>Grylomicrobium</taxon>
    </lineage>
</organism>
<name>A0AB35U643_9FIRM</name>
<evidence type="ECO:0000256" key="1">
    <source>
        <dbReference type="ARBA" id="ARBA00004970"/>
    </source>
</evidence>
<dbReference type="GO" id="GO:0005737">
    <property type="term" value="C:cytoplasm"/>
    <property type="evidence" value="ECO:0007669"/>
    <property type="project" value="TreeGrafter"/>
</dbReference>
<reference evidence="10 11" key="1">
    <citation type="submission" date="2022-03" db="EMBL/GenBank/DDBJ databases">
        <title>Novel taxa within the pig intestine.</title>
        <authorList>
            <person name="Wylensek D."/>
            <person name="Bishof K."/>
            <person name="Afrizal A."/>
            <person name="Clavel T."/>
        </authorList>
    </citation>
    <scope>NUCLEOTIDE SEQUENCE [LARGE SCALE GENOMIC DNA]</scope>
    <source>
        <strain evidence="10 11">CLA-KB-P133</strain>
    </source>
</reference>
<evidence type="ECO:0000313" key="11">
    <source>
        <dbReference type="Proteomes" id="UP001286174"/>
    </source>
</evidence>
<keyword evidence="4 8" id="KW-0028">Amino-acid biosynthesis</keyword>
<keyword evidence="11" id="KW-1185">Reference proteome</keyword>
<accession>A0AB35U643</accession>
<proteinExistence type="inferred from homology"/>
<comment type="catalytic activity">
    <reaction evidence="7 8">
        <text>L-histidinol phosphate + H2O = L-histidinol + phosphate</text>
        <dbReference type="Rhea" id="RHEA:14465"/>
        <dbReference type="ChEBI" id="CHEBI:15377"/>
        <dbReference type="ChEBI" id="CHEBI:43474"/>
        <dbReference type="ChEBI" id="CHEBI:57699"/>
        <dbReference type="ChEBI" id="CHEBI:57980"/>
        <dbReference type="EC" id="3.1.3.15"/>
    </reaction>
</comment>
<keyword evidence="5 8" id="KW-0378">Hydrolase</keyword>
<dbReference type="GO" id="GO:0000105">
    <property type="term" value="P:L-histidine biosynthetic process"/>
    <property type="evidence" value="ECO:0007669"/>
    <property type="project" value="UniProtKB-UniRule"/>
</dbReference>
<dbReference type="AlphaFoldDB" id="A0AB35U643"/>
<comment type="pathway">
    <text evidence="1 8">Amino-acid biosynthesis; L-histidine biosynthesis; L-histidine from 5-phospho-alpha-D-ribose 1-diphosphate: step 8/9.</text>
</comment>
<protein>
    <recommendedName>
        <fullName evidence="3 8">Histidinol-phosphatase</fullName>
        <shortName evidence="8">HolPase</shortName>
        <ecNumber evidence="3 8">3.1.3.15</ecNumber>
    </recommendedName>
</protein>
<dbReference type="InterPro" id="IPR010140">
    <property type="entry name" value="Histidinol_P_phosphatase_HisJ"/>
</dbReference>
<keyword evidence="6 8" id="KW-0368">Histidine biosynthesis</keyword>
<evidence type="ECO:0000256" key="8">
    <source>
        <dbReference type="RuleBase" id="RU366003"/>
    </source>
</evidence>